<sequence>MDLTSKDFGALRVITVGDARIDAAVAIRFKDMMRGLTEGGPKRVVLDLAAVGFLDSSGLGAVVAAMKQLGPDRSLELAGLTPMVEKVFRLTRMDTVFTIHPDVAAATGRLADAG</sequence>
<proteinExistence type="predicted"/>
<feature type="domain" description="STAS" evidence="1">
    <location>
        <begin position="18"/>
        <end position="110"/>
    </location>
</feature>
<accession>A0ABQ5LQW1</accession>
<dbReference type="EMBL" id="BROH01000001">
    <property type="protein sequence ID" value="GKY86651.1"/>
    <property type="molecule type" value="Genomic_DNA"/>
</dbReference>
<reference evidence="2" key="1">
    <citation type="journal article" date="2023" name="Int. J. Syst. Evol. Microbiol.">
        <title>Sinisalibacter aestuarii sp. nov., isolated from estuarine sediment of the Arakawa River.</title>
        <authorList>
            <person name="Arafat S.T."/>
            <person name="Hirano S."/>
            <person name="Sato A."/>
            <person name="Takeuchi K."/>
            <person name="Yasuda T."/>
            <person name="Terahara T."/>
            <person name="Hamada M."/>
            <person name="Kobayashi T."/>
        </authorList>
    </citation>
    <scope>NUCLEOTIDE SEQUENCE</scope>
    <source>
        <strain evidence="2">B-399</strain>
    </source>
</reference>
<evidence type="ECO:0000259" key="1">
    <source>
        <dbReference type="PROSITE" id="PS50801"/>
    </source>
</evidence>
<dbReference type="Gene3D" id="3.30.750.24">
    <property type="entry name" value="STAS domain"/>
    <property type="match status" value="1"/>
</dbReference>
<dbReference type="Proteomes" id="UP001144205">
    <property type="component" value="Unassembled WGS sequence"/>
</dbReference>
<name>A0ABQ5LQW1_9RHOB</name>
<organism evidence="2 3">
    <name type="scientific">Sinisalibacter aestuarii</name>
    <dbReference type="NCBI Taxonomy" id="2949426"/>
    <lineage>
        <taxon>Bacteria</taxon>
        <taxon>Pseudomonadati</taxon>
        <taxon>Pseudomonadota</taxon>
        <taxon>Alphaproteobacteria</taxon>
        <taxon>Rhodobacterales</taxon>
        <taxon>Roseobacteraceae</taxon>
        <taxon>Sinisalibacter</taxon>
    </lineage>
</organism>
<dbReference type="PROSITE" id="PS50801">
    <property type="entry name" value="STAS"/>
    <property type="match status" value="1"/>
</dbReference>
<dbReference type="InterPro" id="IPR036513">
    <property type="entry name" value="STAS_dom_sf"/>
</dbReference>
<dbReference type="SUPFAM" id="SSF52091">
    <property type="entry name" value="SpoIIaa-like"/>
    <property type="match status" value="1"/>
</dbReference>
<evidence type="ECO:0000313" key="3">
    <source>
        <dbReference type="Proteomes" id="UP001144205"/>
    </source>
</evidence>
<dbReference type="PANTHER" id="PTHR33495">
    <property type="entry name" value="ANTI-SIGMA FACTOR ANTAGONIST TM_1081-RELATED-RELATED"/>
    <property type="match status" value="1"/>
</dbReference>
<dbReference type="RefSeq" id="WP_281840612.1">
    <property type="nucleotide sequence ID" value="NZ_BROH01000001.1"/>
</dbReference>
<evidence type="ECO:0000313" key="2">
    <source>
        <dbReference type="EMBL" id="GKY86651.1"/>
    </source>
</evidence>
<protein>
    <submittedName>
        <fullName evidence="2">Anti-sigma factor antagonist</fullName>
    </submittedName>
</protein>
<dbReference type="Pfam" id="PF01740">
    <property type="entry name" value="STAS"/>
    <property type="match status" value="1"/>
</dbReference>
<dbReference type="CDD" id="cd07043">
    <property type="entry name" value="STAS_anti-anti-sigma_factors"/>
    <property type="match status" value="1"/>
</dbReference>
<keyword evidence="3" id="KW-1185">Reference proteome</keyword>
<gene>
    <name evidence="2" type="ORF">STA1M1_05200</name>
</gene>
<dbReference type="InterPro" id="IPR002645">
    <property type="entry name" value="STAS_dom"/>
</dbReference>
<comment type="caution">
    <text evidence="2">The sequence shown here is derived from an EMBL/GenBank/DDBJ whole genome shotgun (WGS) entry which is preliminary data.</text>
</comment>
<dbReference type="PANTHER" id="PTHR33495:SF2">
    <property type="entry name" value="ANTI-SIGMA FACTOR ANTAGONIST TM_1081-RELATED"/>
    <property type="match status" value="1"/>
</dbReference>